<dbReference type="AlphaFoldDB" id="A0A9D4I6P5"/>
<reference evidence="1" key="1">
    <citation type="journal article" date="2019" name="bioRxiv">
        <title>The Genome of the Zebra Mussel, Dreissena polymorpha: A Resource for Invasive Species Research.</title>
        <authorList>
            <person name="McCartney M.A."/>
            <person name="Auch B."/>
            <person name="Kono T."/>
            <person name="Mallez S."/>
            <person name="Zhang Y."/>
            <person name="Obille A."/>
            <person name="Becker A."/>
            <person name="Abrahante J.E."/>
            <person name="Garbe J."/>
            <person name="Badalamenti J.P."/>
            <person name="Herman A."/>
            <person name="Mangelson H."/>
            <person name="Liachko I."/>
            <person name="Sullivan S."/>
            <person name="Sone E.D."/>
            <person name="Koren S."/>
            <person name="Silverstein K.A.T."/>
            <person name="Beckman K.B."/>
            <person name="Gohl D.M."/>
        </authorList>
    </citation>
    <scope>NUCLEOTIDE SEQUENCE</scope>
    <source>
        <strain evidence="1">Duluth1</strain>
        <tissue evidence="1">Whole animal</tissue>
    </source>
</reference>
<evidence type="ECO:0000313" key="1">
    <source>
        <dbReference type="EMBL" id="KAH3748557.1"/>
    </source>
</evidence>
<gene>
    <name evidence="1" type="ORF">DPMN_183003</name>
</gene>
<reference evidence="1" key="2">
    <citation type="submission" date="2020-11" db="EMBL/GenBank/DDBJ databases">
        <authorList>
            <person name="McCartney M.A."/>
            <person name="Auch B."/>
            <person name="Kono T."/>
            <person name="Mallez S."/>
            <person name="Becker A."/>
            <person name="Gohl D.M."/>
            <person name="Silverstein K.A.T."/>
            <person name="Koren S."/>
            <person name="Bechman K.B."/>
            <person name="Herman A."/>
            <person name="Abrahante J.E."/>
            <person name="Garbe J."/>
        </authorList>
    </citation>
    <scope>NUCLEOTIDE SEQUENCE</scope>
    <source>
        <strain evidence="1">Duluth1</strain>
        <tissue evidence="1">Whole animal</tissue>
    </source>
</reference>
<keyword evidence="2" id="KW-1185">Reference proteome</keyword>
<comment type="caution">
    <text evidence="1">The sequence shown here is derived from an EMBL/GenBank/DDBJ whole genome shotgun (WGS) entry which is preliminary data.</text>
</comment>
<protein>
    <submittedName>
        <fullName evidence="1">Uncharacterized protein</fullName>
    </submittedName>
</protein>
<dbReference type="Proteomes" id="UP000828390">
    <property type="component" value="Unassembled WGS sequence"/>
</dbReference>
<proteinExistence type="predicted"/>
<sequence length="84" mass="9546">MGVCQANTLPQSPTFVLDGGSLLQRVPWKKNCTFQQICQQHLQQQASEYLTVYGNRAKVVFDGYFSSPNLKDVIHEENERKNGD</sequence>
<dbReference type="EMBL" id="JAIWYP010000010">
    <property type="protein sequence ID" value="KAH3748557.1"/>
    <property type="molecule type" value="Genomic_DNA"/>
</dbReference>
<evidence type="ECO:0000313" key="2">
    <source>
        <dbReference type="Proteomes" id="UP000828390"/>
    </source>
</evidence>
<organism evidence="1 2">
    <name type="scientific">Dreissena polymorpha</name>
    <name type="common">Zebra mussel</name>
    <name type="synonym">Mytilus polymorpha</name>
    <dbReference type="NCBI Taxonomy" id="45954"/>
    <lineage>
        <taxon>Eukaryota</taxon>
        <taxon>Metazoa</taxon>
        <taxon>Spiralia</taxon>
        <taxon>Lophotrochozoa</taxon>
        <taxon>Mollusca</taxon>
        <taxon>Bivalvia</taxon>
        <taxon>Autobranchia</taxon>
        <taxon>Heteroconchia</taxon>
        <taxon>Euheterodonta</taxon>
        <taxon>Imparidentia</taxon>
        <taxon>Neoheterodontei</taxon>
        <taxon>Myida</taxon>
        <taxon>Dreissenoidea</taxon>
        <taxon>Dreissenidae</taxon>
        <taxon>Dreissena</taxon>
    </lineage>
</organism>
<accession>A0A9D4I6P5</accession>
<name>A0A9D4I6P5_DREPO</name>